<proteinExistence type="predicted"/>
<protein>
    <submittedName>
        <fullName evidence="2">GNAT family N-acetyltransferase</fullName>
    </submittedName>
</protein>
<evidence type="ECO:0000313" key="3">
    <source>
        <dbReference type="Proteomes" id="UP000533476"/>
    </source>
</evidence>
<accession>A0A7Y0L882</accession>
<reference evidence="2 3" key="1">
    <citation type="submission" date="2020-04" db="EMBL/GenBank/DDBJ databases">
        <authorList>
            <person name="Zhang R."/>
            <person name="Schippers A."/>
        </authorList>
    </citation>
    <scope>NUCLEOTIDE SEQUENCE [LARGE SCALE GENOMIC DNA]</scope>
    <source>
        <strain evidence="2 3">DSM 109850</strain>
    </source>
</reference>
<dbReference type="RefSeq" id="WP_169101218.1">
    <property type="nucleotide sequence ID" value="NZ_JABBVZ010000063.1"/>
</dbReference>
<gene>
    <name evidence="2" type="ORF">HIJ39_15305</name>
</gene>
<keyword evidence="3" id="KW-1185">Reference proteome</keyword>
<dbReference type="InterPro" id="IPR000182">
    <property type="entry name" value="GNAT_dom"/>
</dbReference>
<dbReference type="GO" id="GO:0016747">
    <property type="term" value="F:acyltransferase activity, transferring groups other than amino-acyl groups"/>
    <property type="evidence" value="ECO:0007669"/>
    <property type="project" value="InterPro"/>
</dbReference>
<dbReference type="CDD" id="cd04301">
    <property type="entry name" value="NAT_SF"/>
    <property type="match status" value="1"/>
</dbReference>
<sequence>MNDVKLMEILEDLPVGLHIEVPGLVYQLHIPEVTAFKSDRVPNPYANMMGIAKIPDADFESVLEAVFSAYAGAPFGWFVGPLAEPRDLPQRLEERAFLLAERVLGMVLEDLTVPIPENDEVVIRQIQPEEVPDYADGLAKAYGMGISTDALNVVALGSRGDLFIVQPKGSDEVIGFSRLAYVTPDVVLLGGSAVSEGWRGRGIYKTLVAARLRLARQAGAKAALVQAVEDTSAPICRRMGFREVAEYGFYLGNAVFEGMDS</sequence>
<keyword evidence="2" id="KW-0808">Transferase</keyword>
<dbReference type="AlphaFoldDB" id="A0A7Y0L882"/>
<dbReference type="Pfam" id="PF00583">
    <property type="entry name" value="Acetyltransf_1"/>
    <property type="match status" value="1"/>
</dbReference>
<dbReference type="EMBL" id="JABBVZ010000063">
    <property type="protein sequence ID" value="NMP23709.1"/>
    <property type="molecule type" value="Genomic_DNA"/>
</dbReference>
<dbReference type="SUPFAM" id="SSF55729">
    <property type="entry name" value="Acyl-CoA N-acyltransferases (Nat)"/>
    <property type="match status" value="1"/>
</dbReference>
<dbReference type="Proteomes" id="UP000533476">
    <property type="component" value="Unassembled WGS sequence"/>
</dbReference>
<feature type="domain" description="N-acetyltransferase" evidence="1">
    <location>
        <begin position="121"/>
        <end position="261"/>
    </location>
</feature>
<dbReference type="PROSITE" id="PS51186">
    <property type="entry name" value="GNAT"/>
    <property type="match status" value="1"/>
</dbReference>
<dbReference type="Gene3D" id="3.40.630.30">
    <property type="match status" value="1"/>
</dbReference>
<name>A0A7Y0L882_9FIRM</name>
<dbReference type="InterPro" id="IPR016181">
    <property type="entry name" value="Acyl_CoA_acyltransferase"/>
</dbReference>
<organism evidence="2 3">
    <name type="scientific">Sulfobacillus harzensis</name>
    <dbReference type="NCBI Taxonomy" id="2729629"/>
    <lineage>
        <taxon>Bacteria</taxon>
        <taxon>Bacillati</taxon>
        <taxon>Bacillota</taxon>
        <taxon>Clostridia</taxon>
        <taxon>Eubacteriales</taxon>
        <taxon>Clostridiales Family XVII. Incertae Sedis</taxon>
        <taxon>Sulfobacillus</taxon>
    </lineage>
</organism>
<evidence type="ECO:0000313" key="2">
    <source>
        <dbReference type="EMBL" id="NMP23709.1"/>
    </source>
</evidence>
<comment type="caution">
    <text evidence="2">The sequence shown here is derived from an EMBL/GenBank/DDBJ whole genome shotgun (WGS) entry which is preliminary data.</text>
</comment>
<evidence type="ECO:0000259" key="1">
    <source>
        <dbReference type="PROSITE" id="PS51186"/>
    </source>
</evidence>